<evidence type="ECO:0000256" key="2">
    <source>
        <dbReference type="ARBA" id="ARBA00022692"/>
    </source>
</evidence>
<dbReference type="Pfam" id="PF13813">
    <property type="entry name" value="MBOAT_2"/>
    <property type="match status" value="1"/>
</dbReference>
<evidence type="ECO:0000259" key="6">
    <source>
        <dbReference type="Pfam" id="PF13813"/>
    </source>
</evidence>
<feature type="non-terminal residue" evidence="7">
    <location>
        <position position="69"/>
    </location>
</feature>
<dbReference type="EMBL" id="JAUEPR010000028">
    <property type="protein sequence ID" value="KAK0474251.1"/>
    <property type="molecule type" value="Genomic_DNA"/>
</dbReference>
<feature type="domain" description="Wax synthase" evidence="6">
    <location>
        <begin position="4"/>
        <end position="66"/>
    </location>
</feature>
<sequence length="69" mass="7881">PSEWPPLYDSILLSTSLAVFWSHRYHQLFRHTFTGPLTLIPLPEYVQLFGAFLMLGVFHCFGVWGIATG</sequence>
<keyword evidence="3 5" id="KW-1133">Transmembrane helix</keyword>
<comment type="caution">
    <text evidence="7">The sequence shown here is derived from an EMBL/GenBank/DDBJ whole genome shotgun (WGS) entry which is preliminary data.</text>
</comment>
<keyword evidence="4 5" id="KW-0472">Membrane</keyword>
<feature type="transmembrane region" description="Helical" evidence="5">
    <location>
        <begin position="45"/>
        <end position="67"/>
    </location>
</feature>
<accession>A0AA39T9M8</accession>
<dbReference type="GO" id="GO:0016020">
    <property type="term" value="C:membrane"/>
    <property type="evidence" value="ECO:0007669"/>
    <property type="project" value="UniProtKB-SubCell"/>
</dbReference>
<reference evidence="7" key="1">
    <citation type="submission" date="2023-06" db="EMBL/GenBank/DDBJ databases">
        <authorList>
            <consortium name="Lawrence Berkeley National Laboratory"/>
            <person name="Ahrendt S."/>
            <person name="Sahu N."/>
            <person name="Indic B."/>
            <person name="Wong-Bajracharya J."/>
            <person name="Merenyi Z."/>
            <person name="Ke H.-M."/>
            <person name="Monk M."/>
            <person name="Kocsube S."/>
            <person name="Drula E."/>
            <person name="Lipzen A."/>
            <person name="Balint B."/>
            <person name="Henrissat B."/>
            <person name="Andreopoulos B."/>
            <person name="Martin F.M."/>
            <person name="Harder C.B."/>
            <person name="Rigling D."/>
            <person name="Ford K.L."/>
            <person name="Foster G.D."/>
            <person name="Pangilinan J."/>
            <person name="Papanicolaou A."/>
            <person name="Barry K."/>
            <person name="LaButti K."/>
            <person name="Viragh M."/>
            <person name="Koriabine M."/>
            <person name="Yan M."/>
            <person name="Riley R."/>
            <person name="Champramary S."/>
            <person name="Plett K.L."/>
            <person name="Tsai I.J."/>
            <person name="Slot J."/>
            <person name="Sipos G."/>
            <person name="Plett J."/>
            <person name="Nagy L.G."/>
            <person name="Grigoriev I.V."/>
        </authorList>
    </citation>
    <scope>NUCLEOTIDE SEQUENCE</scope>
    <source>
        <strain evidence="7">ICMP 16352</strain>
    </source>
</reference>
<evidence type="ECO:0000256" key="4">
    <source>
        <dbReference type="ARBA" id="ARBA00023136"/>
    </source>
</evidence>
<keyword evidence="2 5" id="KW-0812">Transmembrane</keyword>
<proteinExistence type="predicted"/>
<feature type="non-terminal residue" evidence="7">
    <location>
        <position position="1"/>
    </location>
</feature>
<evidence type="ECO:0000256" key="5">
    <source>
        <dbReference type="SAM" id="Phobius"/>
    </source>
</evidence>
<dbReference type="AlphaFoldDB" id="A0AA39T9M8"/>
<evidence type="ECO:0000256" key="3">
    <source>
        <dbReference type="ARBA" id="ARBA00022989"/>
    </source>
</evidence>
<dbReference type="InterPro" id="IPR032805">
    <property type="entry name" value="Wax_synthase_dom"/>
</dbReference>
<name>A0AA39T9M8_9AGAR</name>
<keyword evidence="8" id="KW-1185">Reference proteome</keyword>
<comment type="subcellular location">
    <subcellularLocation>
        <location evidence="1">Membrane</location>
        <topology evidence="1">Multi-pass membrane protein</topology>
    </subcellularLocation>
</comment>
<dbReference type="Proteomes" id="UP001175227">
    <property type="component" value="Unassembled WGS sequence"/>
</dbReference>
<organism evidence="7 8">
    <name type="scientific">Armillaria novae-zelandiae</name>
    <dbReference type="NCBI Taxonomy" id="153914"/>
    <lineage>
        <taxon>Eukaryota</taxon>
        <taxon>Fungi</taxon>
        <taxon>Dikarya</taxon>
        <taxon>Basidiomycota</taxon>
        <taxon>Agaricomycotina</taxon>
        <taxon>Agaricomycetes</taxon>
        <taxon>Agaricomycetidae</taxon>
        <taxon>Agaricales</taxon>
        <taxon>Marasmiineae</taxon>
        <taxon>Physalacriaceae</taxon>
        <taxon>Armillaria</taxon>
    </lineage>
</organism>
<gene>
    <name evidence="7" type="ORF">IW261DRAFT_1318645</name>
</gene>
<evidence type="ECO:0000313" key="7">
    <source>
        <dbReference type="EMBL" id="KAK0474251.1"/>
    </source>
</evidence>
<evidence type="ECO:0000313" key="8">
    <source>
        <dbReference type="Proteomes" id="UP001175227"/>
    </source>
</evidence>
<protein>
    <recommendedName>
        <fullName evidence="6">Wax synthase domain-containing protein</fullName>
    </recommendedName>
</protein>
<evidence type="ECO:0000256" key="1">
    <source>
        <dbReference type="ARBA" id="ARBA00004141"/>
    </source>
</evidence>